<protein>
    <submittedName>
        <fullName evidence="1">Uncharacterized protein</fullName>
    </submittedName>
</protein>
<dbReference type="EMBL" id="OA886867">
    <property type="protein sequence ID" value="CAD7283106.1"/>
    <property type="molecule type" value="Genomic_DNA"/>
</dbReference>
<evidence type="ECO:0000313" key="1">
    <source>
        <dbReference type="EMBL" id="CAD7283106.1"/>
    </source>
</evidence>
<evidence type="ECO:0000313" key="2">
    <source>
        <dbReference type="Proteomes" id="UP000678499"/>
    </source>
</evidence>
<dbReference type="Proteomes" id="UP000678499">
    <property type="component" value="Unassembled WGS sequence"/>
</dbReference>
<name>A0A7R9GHT9_9CRUS</name>
<sequence length="141" mass="15987">MVLHGNAYLGSSLRATGFIGIELSNYYKQIISNWTSVNIWQADGILSINKLLGFLRIWVFQPTTILASILAAALSAPQYGSYAPYGRYTGDYRGHYGGYQGSVVHRILHAFGIPHQDDYNYDYNRYDSRFSLEYVCPTITR</sequence>
<dbReference type="EMBL" id="CAJPEX010004830">
    <property type="protein sequence ID" value="CAG0923258.1"/>
    <property type="molecule type" value="Genomic_DNA"/>
</dbReference>
<organism evidence="1">
    <name type="scientific">Notodromas monacha</name>
    <dbReference type="NCBI Taxonomy" id="399045"/>
    <lineage>
        <taxon>Eukaryota</taxon>
        <taxon>Metazoa</taxon>
        <taxon>Ecdysozoa</taxon>
        <taxon>Arthropoda</taxon>
        <taxon>Crustacea</taxon>
        <taxon>Oligostraca</taxon>
        <taxon>Ostracoda</taxon>
        <taxon>Podocopa</taxon>
        <taxon>Podocopida</taxon>
        <taxon>Cypridocopina</taxon>
        <taxon>Cypridoidea</taxon>
        <taxon>Cyprididae</taxon>
        <taxon>Notodromas</taxon>
    </lineage>
</organism>
<accession>A0A7R9GHT9</accession>
<gene>
    <name evidence="1" type="ORF">NMOB1V02_LOCUS10724</name>
</gene>
<proteinExistence type="predicted"/>
<keyword evidence="2" id="KW-1185">Reference proteome</keyword>
<reference evidence="1" key="1">
    <citation type="submission" date="2020-11" db="EMBL/GenBank/DDBJ databases">
        <authorList>
            <person name="Tran Van P."/>
        </authorList>
    </citation>
    <scope>NUCLEOTIDE SEQUENCE</scope>
</reference>
<dbReference type="AlphaFoldDB" id="A0A7R9GHT9"/>